<feature type="transmembrane region" description="Helical" evidence="8">
    <location>
        <begin position="250"/>
        <end position="272"/>
    </location>
</feature>
<comment type="caution">
    <text evidence="9">The sequence shown here is derived from an EMBL/GenBank/DDBJ whole genome shotgun (WGS) entry which is preliminary data.</text>
</comment>
<feature type="transmembrane region" description="Helical" evidence="8">
    <location>
        <begin position="284"/>
        <end position="305"/>
    </location>
</feature>
<dbReference type="PANTHER" id="PTHR35806:SF1">
    <property type="entry name" value="OXALOACETATE DECARBOXYLASE BETA CHAIN 2"/>
    <property type="match status" value="1"/>
</dbReference>
<keyword evidence="4" id="KW-1278">Translocase</keyword>
<keyword evidence="7" id="KW-0813">Transport</keyword>
<comment type="subcellular location">
    <subcellularLocation>
        <location evidence="1">Cell membrane</location>
        <topology evidence="1">Multi-pass membrane protein</topology>
    </subcellularLocation>
</comment>
<keyword evidence="6 7" id="KW-0472">Membrane</keyword>
<keyword evidence="10" id="KW-1185">Reference proteome</keyword>
<keyword evidence="7" id="KW-0915">Sodium</keyword>
<organism evidence="9 10">
    <name type="scientific">Anaerosphaera multitolerans</name>
    <dbReference type="NCBI Taxonomy" id="2487351"/>
    <lineage>
        <taxon>Bacteria</taxon>
        <taxon>Bacillati</taxon>
        <taxon>Bacillota</taxon>
        <taxon>Tissierellia</taxon>
        <taxon>Tissierellales</taxon>
        <taxon>Peptoniphilaceae</taxon>
        <taxon>Anaerosphaera</taxon>
    </lineage>
</organism>
<sequence>MKEGLLVGVLNLQFNQVIMFLIGGLLIYLAIAKEYEPSLLLPIGFGAILCNIPLSSAVGDAGFLTLLYNAGIATELFPVLIFIAVGAMIDFKPLIASPFMLFFGAAAQFGIFATMLVALATGMFTLPEAASIGIIGAADGPTSIYVAKEFAQNYLGPISVAAYSYMSLVPIIQPPVIRLLTTKSERKIRMKYAQVHVPKIVEILFPIVITIISGVIAPMSVALIGALMFGNLIRVCGVLERLSQSAQNELANLVTILLGITIGSTMSADAFLNSKTLMIMGMGLVAFIFDTAGGVLFAKFLNLFLKNKVNPMIGAAGISAFPMSGRVVQKIATEEDPTNFILMQAMSANVAGQLGSVVAGSMILALVPLFM</sequence>
<evidence type="ECO:0000256" key="2">
    <source>
        <dbReference type="ARBA" id="ARBA00022475"/>
    </source>
</evidence>
<dbReference type="RefSeq" id="WP_127724774.1">
    <property type="nucleotide sequence ID" value="NZ_RLIH01000009.1"/>
</dbReference>
<name>A0A437S6D1_9FIRM</name>
<evidence type="ECO:0000256" key="6">
    <source>
        <dbReference type="ARBA" id="ARBA00023136"/>
    </source>
</evidence>
<evidence type="ECO:0000256" key="3">
    <source>
        <dbReference type="ARBA" id="ARBA00022692"/>
    </source>
</evidence>
<feature type="transmembrane region" description="Helical" evidence="8">
    <location>
        <begin position="12"/>
        <end position="31"/>
    </location>
</feature>
<keyword evidence="7" id="KW-0739">Sodium transport</keyword>
<dbReference type="EMBL" id="RLIH01000009">
    <property type="protein sequence ID" value="RVU54552.1"/>
    <property type="molecule type" value="Genomic_DNA"/>
</dbReference>
<evidence type="ECO:0000256" key="4">
    <source>
        <dbReference type="ARBA" id="ARBA00022967"/>
    </source>
</evidence>
<keyword evidence="5 8" id="KW-1133">Transmembrane helix</keyword>
<keyword evidence="7" id="KW-0406">Ion transport</keyword>
<feature type="transmembrane region" description="Helical" evidence="8">
    <location>
        <begin position="160"/>
        <end position="180"/>
    </location>
</feature>
<evidence type="ECO:0000313" key="9">
    <source>
        <dbReference type="EMBL" id="RVU54552.1"/>
    </source>
</evidence>
<dbReference type="Proteomes" id="UP000288812">
    <property type="component" value="Unassembled WGS sequence"/>
</dbReference>
<reference evidence="9 10" key="1">
    <citation type="submission" date="2018-11" db="EMBL/GenBank/DDBJ databases">
        <title>Genome sequencing and assembly of Anaerosphaera sp. nov., GS7-6-2.</title>
        <authorList>
            <person name="Rettenmaier R."/>
            <person name="Liebl W."/>
            <person name="Zverlov V."/>
        </authorList>
    </citation>
    <scope>NUCLEOTIDE SEQUENCE [LARGE SCALE GENOMIC DNA]</scope>
    <source>
        <strain evidence="9 10">GS7-6-2</strain>
    </source>
</reference>
<feature type="transmembrane region" description="Helical" evidence="8">
    <location>
        <begin position="38"/>
        <end position="54"/>
    </location>
</feature>
<proteinExistence type="predicted"/>
<dbReference type="OrthoDB" id="9783838at2"/>
<dbReference type="GO" id="GO:0006814">
    <property type="term" value="P:sodium ion transport"/>
    <property type="evidence" value="ECO:0007669"/>
    <property type="project" value="UniProtKB-UniRule"/>
</dbReference>
<dbReference type="PANTHER" id="PTHR35806">
    <property type="entry name" value="OXALOACETATE DECARBOXYLASE BETA CHAIN 2"/>
    <property type="match status" value="1"/>
</dbReference>
<feature type="transmembrane region" description="Helical" evidence="8">
    <location>
        <begin position="350"/>
        <end position="370"/>
    </location>
</feature>
<evidence type="ECO:0000256" key="5">
    <source>
        <dbReference type="ARBA" id="ARBA00022989"/>
    </source>
</evidence>
<feature type="transmembrane region" description="Helical" evidence="8">
    <location>
        <begin position="66"/>
        <end position="89"/>
    </location>
</feature>
<evidence type="ECO:0000256" key="7">
    <source>
        <dbReference type="PIRNR" id="PIRNR015658"/>
    </source>
</evidence>
<protein>
    <submittedName>
        <fullName evidence="9">Sodium ion-translocating decarboxylase subunit beta</fullName>
    </submittedName>
</protein>
<dbReference type="GO" id="GO:0016829">
    <property type="term" value="F:lyase activity"/>
    <property type="evidence" value="ECO:0007669"/>
    <property type="project" value="InterPro"/>
</dbReference>
<dbReference type="AlphaFoldDB" id="A0A437S6D1"/>
<dbReference type="Pfam" id="PF03977">
    <property type="entry name" value="OAD_beta"/>
    <property type="match status" value="1"/>
</dbReference>
<accession>A0A437S6D1</accession>
<keyword evidence="2 7" id="KW-1003">Cell membrane</keyword>
<dbReference type="NCBIfam" id="TIGR01109">
    <property type="entry name" value="Na_pump_decarbB"/>
    <property type="match status" value="1"/>
</dbReference>
<evidence type="ECO:0000256" key="8">
    <source>
        <dbReference type="SAM" id="Phobius"/>
    </source>
</evidence>
<feature type="transmembrane region" description="Helical" evidence="8">
    <location>
        <begin position="101"/>
        <end position="124"/>
    </location>
</feature>
<evidence type="ECO:0000256" key="1">
    <source>
        <dbReference type="ARBA" id="ARBA00004651"/>
    </source>
</evidence>
<evidence type="ECO:0000313" key="10">
    <source>
        <dbReference type="Proteomes" id="UP000288812"/>
    </source>
</evidence>
<gene>
    <name evidence="9" type="ORF">EF514_07115</name>
</gene>
<dbReference type="InterPro" id="IPR005661">
    <property type="entry name" value="OadB_MmdB"/>
</dbReference>
<feature type="transmembrane region" description="Helical" evidence="8">
    <location>
        <begin position="201"/>
        <end position="230"/>
    </location>
</feature>
<dbReference type="PIRSF" id="PIRSF015658">
    <property type="entry name" value="MmdB_OadB"/>
    <property type="match status" value="1"/>
</dbReference>
<keyword evidence="3 8" id="KW-0812">Transmembrane</keyword>
<dbReference type="GO" id="GO:0005886">
    <property type="term" value="C:plasma membrane"/>
    <property type="evidence" value="ECO:0007669"/>
    <property type="project" value="UniProtKB-SubCell"/>
</dbReference>